<dbReference type="InterPro" id="IPR010985">
    <property type="entry name" value="Ribbon_hlx_hlx"/>
</dbReference>
<sequence>AQTAIALWLDSARKIGKPIPEPSRHEDYSGKFNLRIPKSLHHALADRAQDEGISLNQLALYYLSTSVGASIPKVPERN</sequence>
<organism evidence="1">
    <name type="scientific">marine sediment metagenome</name>
    <dbReference type="NCBI Taxonomy" id="412755"/>
    <lineage>
        <taxon>unclassified sequences</taxon>
        <taxon>metagenomes</taxon>
        <taxon>ecological metagenomes</taxon>
    </lineage>
</organism>
<dbReference type="SUPFAM" id="SSF47598">
    <property type="entry name" value="Ribbon-helix-helix"/>
    <property type="match status" value="1"/>
</dbReference>
<feature type="non-terminal residue" evidence="1">
    <location>
        <position position="1"/>
    </location>
</feature>
<gene>
    <name evidence="1" type="ORF">LCGC14_2314990</name>
</gene>
<evidence type="ECO:0008006" key="2">
    <source>
        <dbReference type="Google" id="ProtNLM"/>
    </source>
</evidence>
<proteinExistence type="predicted"/>
<evidence type="ECO:0000313" key="1">
    <source>
        <dbReference type="EMBL" id="KKL49491.1"/>
    </source>
</evidence>
<dbReference type="Pfam" id="PF05534">
    <property type="entry name" value="HicB"/>
    <property type="match status" value="1"/>
</dbReference>
<dbReference type="AlphaFoldDB" id="A0A0F9D744"/>
<dbReference type="InterPro" id="IPR013321">
    <property type="entry name" value="Arc_rbn_hlx_hlx"/>
</dbReference>
<dbReference type="Gene3D" id="1.10.1220.10">
    <property type="entry name" value="Met repressor-like"/>
    <property type="match status" value="1"/>
</dbReference>
<accession>A0A0F9D744</accession>
<reference evidence="1" key="1">
    <citation type="journal article" date="2015" name="Nature">
        <title>Complex archaea that bridge the gap between prokaryotes and eukaryotes.</title>
        <authorList>
            <person name="Spang A."/>
            <person name="Saw J.H."/>
            <person name="Jorgensen S.L."/>
            <person name="Zaremba-Niedzwiedzka K."/>
            <person name="Martijn J."/>
            <person name="Lind A.E."/>
            <person name="van Eijk R."/>
            <person name="Schleper C."/>
            <person name="Guy L."/>
            <person name="Ettema T.J."/>
        </authorList>
    </citation>
    <scope>NUCLEOTIDE SEQUENCE</scope>
</reference>
<dbReference type="EMBL" id="LAZR01032939">
    <property type="protein sequence ID" value="KKL49491.1"/>
    <property type="molecule type" value="Genomic_DNA"/>
</dbReference>
<dbReference type="InterPro" id="IPR008651">
    <property type="entry name" value="Uncharacterised_HicB"/>
</dbReference>
<name>A0A0F9D744_9ZZZZ</name>
<protein>
    <recommendedName>
        <fullName evidence="2">HicB family protein</fullName>
    </recommendedName>
</protein>
<dbReference type="GO" id="GO:0006355">
    <property type="term" value="P:regulation of DNA-templated transcription"/>
    <property type="evidence" value="ECO:0007669"/>
    <property type="project" value="InterPro"/>
</dbReference>
<comment type="caution">
    <text evidence="1">The sequence shown here is derived from an EMBL/GenBank/DDBJ whole genome shotgun (WGS) entry which is preliminary data.</text>
</comment>